<dbReference type="InterPro" id="IPR024655">
    <property type="entry name" value="Asl1_glyco_hydro_catalytic"/>
</dbReference>
<evidence type="ECO:0000256" key="1">
    <source>
        <dbReference type="SAM" id="MobiDB-lite"/>
    </source>
</evidence>
<proteinExistence type="predicted"/>
<gene>
    <name evidence="3" type="ORF">TWF694_001151</name>
</gene>
<dbReference type="InterPro" id="IPR053183">
    <property type="entry name" value="ASL1"/>
</dbReference>
<evidence type="ECO:0000313" key="4">
    <source>
        <dbReference type="Proteomes" id="UP001365542"/>
    </source>
</evidence>
<dbReference type="GO" id="GO:0009277">
    <property type="term" value="C:fungal-type cell wall"/>
    <property type="evidence" value="ECO:0007669"/>
    <property type="project" value="TreeGrafter"/>
</dbReference>
<comment type="caution">
    <text evidence="3">The sequence shown here is derived from an EMBL/GenBank/DDBJ whole genome shotgun (WGS) entry which is preliminary data.</text>
</comment>
<feature type="domain" description="Asl1-like glycosyl hydrolase catalytic" evidence="2">
    <location>
        <begin position="33"/>
        <end position="239"/>
    </location>
</feature>
<reference evidence="3 4" key="1">
    <citation type="submission" date="2019-10" db="EMBL/GenBank/DDBJ databases">
        <authorList>
            <person name="Palmer J.M."/>
        </authorList>
    </citation>
    <scope>NUCLEOTIDE SEQUENCE [LARGE SCALE GENOMIC DNA]</scope>
    <source>
        <strain evidence="3 4">TWF694</strain>
    </source>
</reference>
<name>A0AAV9XR81_9PEZI</name>
<dbReference type="AlphaFoldDB" id="A0AAV9XR81"/>
<dbReference type="SUPFAM" id="SSF51445">
    <property type="entry name" value="(Trans)glycosidases"/>
    <property type="match status" value="1"/>
</dbReference>
<dbReference type="InterPro" id="IPR017853">
    <property type="entry name" value="GH"/>
</dbReference>
<feature type="compositionally biased region" description="Basic and acidic residues" evidence="1">
    <location>
        <begin position="264"/>
        <end position="299"/>
    </location>
</feature>
<evidence type="ECO:0000313" key="3">
    <source>
        <dbReference type="EMBL" id="KAK6544456.1"/>
    </source>
</evidence>
<dbReference type="GO" id="GO:0071966">
    <property type="term" value="P:fungal-type cell wall polysaccharide metabolic process"/>
    <property type="evidence" value="ECO:0007669"/>
    <property type="project" value="TreeGrafter"/>
</dbReference>
<feature type="compositionally biased region" description="Acidic residues" evidence="1">
    <location>
        <begin position="300"/>
        <end position="311"/>
    </location>
</feature>
<dbReference type="EMBL" id="JAVHJO010000001">
    <property type="protein sequence ID" value="KAK6544456.1"/>
    <property type="molecule type" value="Genomic_DNA"/>
</dbReference>
<dbReference type="Pfam" id="PF11790">
    <property type="entry name" value="Glyco_hydro_cc"/>
    <property type="match status" value="1"/>
</dbReference>
<dbReference type="Proteomes" id="UP001365542">
    <property type="component" value="Unassembled WGS sequence"/>
</dbReference>
<dbReference type="PANTHER" id="PTHR34154">
    <property type="entry name" value="ALKALI-SENSITIVE LINKAGE PROTEIN 1"/>
    <property type="match status" value="1"/>
</dbReference>
<organism evidence="3 4">
    <name type="scientific">Orbilia ellipsospora</name>
    <dbReference type="NCBI Taxonomy" id="2528407"/>
    <lineage>
        <taxon>Eukaryota</taxon>
        <taxon>Fungi</taxon>
        <taxon>Dikarya</taxon>
        <taxon>Ascomycota</taxon>
        <taxon>Pezizomycotina</taxon>
        <taxon>Orbiliomycetes</taxon>
        <taxon>Orbiliales</taxon>
        <taxon>Orbiliaceae</taxon>
        <taxon>Orbilia</taxon>
    </lineage>
</organism>
<accession>A0AAV9XR81</accession>
<sequence>MVVVRKRCLAWDWTCTRDVPNRMNSVDFDGPMHSVSNWNIWEPPELKDRAAFRPMIHLQPELEGEEWQTLLKSDAKIVHYFNEPERNGISAEYAAQKWHDQVVPTLRKQHHMKLVSPSCASDPAGTAWLKEFMSKVQDEPPDYVGVHYYGTHAEDAKKFLHNIREAYPKYHIIVSEIASISREKKNVYAFTRNMANWMDKTDWIFEYAFFGCMRTMPDNFVSPEARLMTKKGQFTKLMKLLMHEQPIKKEHSHKAQAAEGQDDSGDKVHSRDTDHKDGEADTDKGGKIEQKPHEDKSHLEEDEPEDDDPVEGDNQQGDEK</sequence>
<dbReference type="Gene3D" id="3.20.20.80">
    <property type="entry name" value="Glycosidases"/>
    <property type="match status" value="1"/>
</dbReference>
<dbReference type="PANTHER" id="PTHR34154:SF3">
    <property type="entry name" value="ALKALI-SENSITIVE LINKAGE PROTEIN 1"/>
    <property type="match status" value="1"/>
</dbReference>
<keyword evidence="4" id="KW-1185">Reference proteome</keyword>
<evidence type="ECO:0000259" key="2">
    <source>
        <dbReference type="Pfam" id="PF11790"/>
    </source>
</evidence>
<feature type="region of interest" description="Disordered" evidence="1">
    <location>
        <begin position="247"/>
        <end position="320"/>
    </location>
</feature>
<protein>
    <recommendedName>
        <fullName evidence="2">Asl1-like glycosyl hydrolase catalytic domain-containing protein</fullName>
    </recommendedName>
</protein>